<feature type="modified residue" description="4-aspartylphosphate" evidence="1">
    <location>
        <position position="87"/>
    </location>
</feature>
<dbReference type="Gene3D" id="3.40.50.2300">
    <property type="match status" value="1"/>
</dbReference>
<dbReference type="InterPro" id="IPR021800">
    <property type="entry name" value="DUF3369"/>
</dbReference>
<reference evidence="4 5" key="1">
    <citation type="journal article" date="2015" name="Genome Announc.">
        <title>Complete Genome Sequencing of Stenotrophomonas acidaminiphila ZAC14D2_NAIMI4_2, a Multidrug-Resistant Strain Isolated from Sediments of a Polluted River in Mexico, Uncovers New Antibiotic Resistance Genes and a Novel Class-II Lasso Peptide Biosynthesis Gene Cluster.</title>
        <authorList>
            <person name="Vinuesa P."/>
            <person name="Ochoa-Sanchez L.E."/>
        </authorList>
    </citation>
    <scope>NUCLEOTIDE SEQUENCE [LARGE SCALE GENOMIC DNA]</scope>
    <source>
        <strain evidence="4 5">ZAC14D2_NAIMI4_2</strain>
    </source>
</reference>
<dbReference type="EMBL" id="CP012900">
    <property type="protein sequence ID" value="ALJ29105.1"/>
    <property type="molecule type" value="Genomic_DNA"/>
</dbReference>
<dbReference type="SMART" id="SM00052">
    <property type="entry name" value="EAL"/>
    <property type="match status" value="1"/>
</dbReference>
<dbReference type="KEGG" id="sacz:AOT14_27460"/>
<dbReference type="Gene3D" id="3.20.20.450">
    <property type="entry name" value="EAL domain"/>
    <property type="match status" value="1"/>
</dbReference>
<dbReference type="CDD" id="cd01948">
    <property type="entry name" value="EAL"/>
    <property type="match status" value="1"/>
</dbReference>
<dbReference type="Pfam" id="PF11849">
    <property type="entry name" value="DUF3369"/>
    <property type="match status" value="1"/>
</dbReference>
<proteinExistence type="predicted"/>
<gene>
    <name evidence="4" type="ORF">AOT14_27460</name>
</gene>
<dbReference type="PROSITE" id="PS50110">
    <property type="entry name" value="RESPONSE_REGULATORY"/>
    <property type="match status" value="1"/>
</dbReference>
<dbReference type="Pfam" id="PF00563">
    <property type="entry name" value="EAL"/>
    <property type="match status" value="1"/>
</dbReference>
<sequence>MSGSAWSGEDRMFEFRQELVDSGQSPDSPAFTVLSVDDDPGFQQSLRMALSDFRFNESPLRLLTASSSIEARDVMAANPGISAILLDVVMETDDAGLQLVRAVREQLGNSEVRIVLITGQPGMAPLRKTLQQLDISEYWLKTDLYRERLQGIVTGSLRTWSEIHALARAKRGLKHIVQAGSRLAGLRDPDDFSRQLLCELAALLEVPLDGLVCMHDGSVDLPVSEAMVTAADGGFAELQGCRVQDIADTMVRDLLLDAFTRRCSIGMPSSQVLFLDGGGTVAPMAIYLATERSLDAEEHELLQVFVTHANAGLVNVDLAARLERVAYRDSLLDIPNGNALRRDLRQVLEQPGPCGQSLLVVDLGQYSDGSLALGPEQGDLLLQRMAERLAQMYPPPCGIARLHEGTFAVLGPSERLASDPVDALEQSEDTGELPFLRVDAARVDLDQYRGGAGGAVAAGLLLVTRIRASGGHGVAEYQVESEQENLCRFMESRALYRALREDRVGIALQAQVDLESGAIVGAEALARWTEDGRPQSPASFIPVAEASGLIVPLGGRVIELVCDALRAMERAGFPDIPLSVNVSPLQLGRREFIDELAAMVARHGIEPRRMEIEITEGAVMSDYQDGRELLARLRRLGFGIAVDDFGTGYSSLRYVHSLPVTRLKLDRQFTAGVGEQGGSANVADMIIALGRRLGLDIVAEGVETPDQVEWLRRHGCPCAQGYLFAHPEPVEDFIARLRGHGCPCAASGSGRGCVCGKRGSRCARTRGG</sequence>
<dbReference type="Gene3D" id="3.30.70.270">
    <property type="match status" value="1"/>
</dbReference>
<dbReference type="InterPro" id="IPR000160">
    <property type="entry name" value="GGDEF_dom"/>
</dbReference>
<evidence type="ECO:0000259" key="3">
    <source>
        <dbReference type="PROSITE" id="PS50883"/>
    </source>
</evidence>
<evidence type="ECO:0000313" key="5">
    <source>
        <dbReference type="Proteomes" id="UP000061010"/>
    </source>
</evidence>
<dbReference type="Pfam" id="PF00990">
    <property type="entry name" value="GGDEF"/>
    <property type="match status" value="1"/>
</dbReference>
<name>A0A0S1B207_9GAMM</name>
<evidence type="ECO:0000256" key="1">
    <source>
        <dbReference type="PROSITE-ProRule" id="PRU00169"/>
    </source>
</evidence>
<dbReference type="SUPFAM" id="SSF55073">
    <property type="entry name" value="Nucleotide cyclase"/>
    <property type="match status" value="1"/>
</dbReference>
<feature type="domain" description="Response regulatory" evidence="2">
    <location>
        <begin position="32"/>
        <end position="156"/>
    </location>
</feature>
<accession>A0A0S1B207</accession>
<dbReference type="GO" id="GO:0000160">
    <property type="term" value="P:phosphorelay signal transduction system"/>
    <property type="evidence" value="ECO:0007669"/>
    <property type="project" value="InterPro"/>
</dbReference>
<dbReference type="PATRIC" id="fig|128780.6.peg.2774"/>
<dbReference type="InterPro" id="IPR001789">
    <property type="entry name" value="Sig_transdc_resp-reg_receiver"/>
</dbReference>
<dbReference type="InterPro" id="IPR035919">
    <property type="entry name" value="EAL_sf"/>
</dbReference>
<dbReference type="InterPro" id="IPR011006">
    <property type="entry name" value="CheY-like_superfamily"/>
</dbReference>
<dbReference type="PANTHER" id="PTHR33121:SF70">
    <property type="entry name" value="SIGNALING PROTEIN YKOW"/>
    <property type="match status" value="1"/>
</dbReference>
<dbReference type="InterPro" id="IPR050706">
    <property type="entry name" value="Cyclic-di-GMP_PDE-like"/>
</dbReference>
<feature type="domain" description="EAL" evidence="3">
    <location>
        <begin position="488"/>
        <end position="741"/>
    </location>
</feature>
<dbReference type="PROSITE" id="PS50883">
    <property type="entry name" value="EAL"/>
    <property type="match status" value="1"/>
</dbReference>
<protein>
    <submittedName>
        <fullName evidence="4">Diguanylate cyclase</fullName>
    </submittedName>
</protein>
<dbReference type="SUPFAM" id="SSF52172">
    <property type="entry name" value="CheY-like"/>
    <property type="match status" value="1"/>
</dbReference>
<dbReference type="SUPFAM" id="SSF141868">
    <property type="entry name" value="EAL domain-like"/>
    <property type="match status" value="1"/>
</dbReference>
<dbReference type="OrthoDB" id="9812358at2"/>
<dbReference type="InterPro" id="IPR043128">
    <property type="entry name" value="Rev_trsase/Diguanyl_cyclase"/>
</dbReference>
<keyword evidence="5" id="KW-1185">Reference proteome</keyword>
<dbReference type="GO" id="GO:0071111">
    <property type="term" value="F:cyclic-guanylate-specific phosphodiesterase activity"/>
    <property type="evidence" value="ECO:0007669"/>
    <property type="project" value="InterPro"/>
</dbReference>
<organism evidence="4 5">
    <name type="scientific">Stenotrophomonas acidaminiphila</name>
    <dbReference type="NCBI Taxonomy" id="128780"/>
    <lineage>
        <taxon>Bacteria</taxon>
        <taxon>Pseudomonadati</taxon>
        <taxon>Pseudomonadota</taxon>
        <taxon>Gammaproteobacteria</taxon>
        <taxon>Lysobacterales</taxon>
        <taxon>Lysobacteraceae</taxon>
        <taxon>Stenotrophomonas</taxon>
    </lineage>
</organism>
<evidence type="ECO:0000259" key="2">
    <source>
        <dbReference type="PROSITE" id="PS50110"/>
    </source>
</evidence>
<keyword evidence="1" id="KW-0597">Phosphoprotein</keyword>
<dbReference type="InterPro" id="IPR029787">
    <property type="entry name" value="Nucleotide_cyclase"/>
</dbReference>
<dbReference type="PANTHER" id="PTHR33121">
    <property type="entry name" value="CYCLIC DI-GMP PHOSPHODIESTERASE PDEF"/>
    <property type="match status" value="1"/>
</dbReference>
<dbReference type="InterPro" id="IPR001633">
    <property type="entry name" value="EAL_dom"/>
</dbReference>
<evidence type="ECO:0000313" key="4">
    <source>
        <dbReference type="EMBL" id="ALJ29105.1"/>
    </source>
</evidence>
<dbReference type="AlphaFoldDB" id="A0A0S1B207"/>
<dbReference type="Proteomes" id="UP000061010">
    <property type="component" value="Chromosome"/>
</dbReference>
<dbReference type="SMART" id="SM00448">
    <property type="entry name" value="REC"/>
    <property type="match status" value="1"/>
</dbReference>